<dbReference type="SUPFAM" id="SSF51735">
    <property type="entry name" value="NAD(P)-binding Rossmann-fold domains"/>
    <property type="match status" value="1"/>
</dbReference>
<evidence type="ECO:0000256" key="1">
    <source>
        <dbReference type="ARBA" id="ARBA00023002"/>
    </source>
</evidence>
<evidence type="ECO:0000259" key="3">
    <source>
        <dbReference type="Pfam" id="PF02737"/>
    </source>
</evidence>
<dbReference type="InterPro" id="IPR036291">
    <property type="entry name" value="NAD(P)-bd_dom_sf"/>
</dbReference>
<reference evidence="4 5" key="1">
    <citation type="submission" date="2023-07" db="EMBL/GenBank/DDBJ databases">
        <title>Genomic Encyclopedia of Type Strains, Phase IV (KMG-IV): sequencing the most valuable type-strain genomes for metagenomic binning, comparative biology and taxonomic classification.</title>
        <authorList>
            <person name="Goeker M."/>
        </authorList>
    </citation>
    <scope>NUCLEOTIDE SEQUENCE [LARGE SCALE GENOMIC DNA]</scope>
    <source>
        <strain evidence="4 5">DSM 100301</strain>
    </source>
</reference>
<gene>
    <name evidence="4" type="ORF">QO005_003931</name>
</gene>
<keyword evidence="5" id="KW-1185">Reference proteome</keyword>
<dbReference type="PIRSF" id="PIRSF000105">
    <property type="entry name" value="HCDH"/>
    <property type="match status" value="1"/>
</dbReference>
<feature type="domain" description="3-hydroxyacyl-CoA dehydrogenase C-terminal" evidence="2">
    <location>
        <begin position="186"/>
        <end position="284"/>
    </location>
</feature>
<accession>A0ABU0IH23</accession>
<dbReference type="EMBL" id="JAUSWH010000016">
    <property type="protein sequence ID" value="MDQ0457573.1"/>
    <property type="molecule type" value="Genomic_DNA"/>
</dbReference>
<dbReference type="Pfam" id="PF02737">
    <property type="entry name" value="3HCDH_N"/>
    <property type="match status" value="1"/>
</dbReference>
<dbReference type="PANTHER" id="PTHR48075">
    <property type="entry name" value="3-HYDROXYACYL-COA DEHYDROGENASE FAMILY PROTEIN"/>
    <property type="match status" value="1"/>
</dbReference>
<comment type="caution">
    <text evidence="4">The sequence shown here is derived from an EMBL/GenBank/DDBJ whole genome shotgun (WGS) entry which is preliminary data.</text>
</comment>
<organism evidence="4 5">
    <name type="scientific">Rhizobium paknamense</name>
    <dbReference type="NCBI Taxonomy" id="1206817"/>
    <lineage>
        <taxon>Bacteria</taxon>
        <taxon>Pseudomonadati</taxon>
        <taxon>Pseudomonadota</taxon>
        <taxon>Alphaproteobacteria</taxon>
        <taxon>Hyphomicrobiales</taxon>
        <taxon>Rhizobiaceae</taxon>
        <taxon>Rhizobium/Agrobacterium group</taxon>
        <taxon>Rhizobium</taxon>
    </lineage>
</organism>
<proteinExistence type="predicted"/>
<keyword evidence="1 4" id="KW-0560">Oxidoreductase</keyword>
<name>A0ABU0IH23_9HYPH</name>
<dbReference type="Gene3D" id="3.40.50.720">
    <property type="entry name" value="NAD(P)-binding Rossmann-like Domain"/>
    <property type="match status" value="1"/>
</dbReference>
<evidence type="ECO:0000313" key="4">
    <source>
        <dbReference type="EMBL" id="MDQ0457573.1"/>
    </source>
</evidence>
<dbReference type="InterPro" id="IPR013328">
    <property type="entry name" value="6PGD_dom2"/>
</dbReference>
<sequence>MDTRKHHIAVIGAGLMGHGIALTMARAGHSVSIHDPVEAARDAVKGRIAESLSLLGEHETAIETILKGIGVSETLSDCVAVATVVFEAAPEKMALKQAIFAEIEAHAPADAILASNTSVMPITEIMSKLTRRGRALGTHWWNPPHLIPLVEVIRTEWTDEPVVNAMMVLLDQAGKTPVRVAKDVPGFIGNRLQHALWREAISLVERGICDAASVDTVVKSCFGRRLAVLGPLENADLVGLDLTLDIHSQVLADLESRPGPSPLLEEMVASGRLGMKSGEGFYDWTPEEASIVKARVSSHLQRLERILPRKD</sequence>
<dbReference type="InterPro" id="IPR006108">
    <property type="entry name" value="3HC_DH_C"/>
</dbReference>
<dbReference type="Proteomes" id="UP001235269">
    <property type="component" value="Unassembled WGS sequence"/>
</dbReference>
<dbReference type="PANTHER" id="PTHR48075:SF5">
    <property type="entry name" value="3-HYDROXYBUTYRYL-COA DEHYDROGENASE"/>
    <property type="match status" value="1"/>
</dbReference>
<evidence type="ECO:0000259" key="2">
    <source>
        <dbReference type="Pfam" id="PF00725"/>
    </source>
</evidence>
<dbReference type="Gene3D" id="1.10.1040.10">
    <property type="entry name" value="N-(1-d-carboxylethyl)-l-norvaline Dehydrogenase, domain 2"/>
    <property type="match status" value="1"/>
</dbReference>
<dbReference type="SUPFAM" id="SSF48179">
    <property type="entry name" value="6-phosphogluconate dehydrogenase C-terminal domain-like"/>
    <property type="match status" value="1"/>
</dbReference>
<dbReference type="InterPro" id="IPR008927">
    <property type="entry name" value="6-PGluconate_DH-like_C_sf"/>
</dbReference>
<feature type="domain" description="3-hydroxyacyl-CoA dehydrogenase NAD binding" evidence="3">
    <location>
        <begin position="7"/>
        <end position="183"/>
    </location>
</feature>
<evidence type="ECO:0000313" key="5">
    <source>
        <dbReference type="Proteomes" id="UP001235269"/>
    </source>
</evidence>
<dbReference type="Pfam" id="PF00725">
    <property type="entry name" value="3HCDH"/>
    <property type="match status" value="1"/>
</dbReference>
<dbReference type="EC" id="1.1.1.157" evidence="4"/>
<dbReference type="InterPro" id="IPR006176">
    <property type="entry name" value="3-OHacyl-CoA_DH_NAD-bd"/>
</dbReference>
<dbReference type="GO" id="GO:0008691">
    <property type="term" value="F:3-hydroxybutyryl-CoA dehydrogenase activity"/>
    <property type="evidence" value="ECO:0007669"/>
    <property type="project" value="UniProtKB-EC"/>
</dbReference>
<dbReference type="RefSeq" id="WP_307159703.1">
    <property type="nucleotide sequence ID" value="NZ_JAUSWH010000016.1"/>
</dbReference>
<dbReference type="InterPro" id="IPR022694">
    <property type="entry name" value="3-OHacyl-CoA_DH"/>
</dbReference>
<protein>
    <submittedName>
        <fullName evidence="4">3-hydroxybutyryl-CoA dehydrogenase</fullName>
        <ecNumber evidence="4">1.1.1.157</ecNumber>
    </submittedName>
</protein>